<evidence type="ECO:0000256" key="1">
    <source>
        <dbReference type="SAM" id="SignalP"/>
    </source>
</evidence>
<name>A0A4P6XMH4_9ASCO</name>
<evidence type="ECO:0000313" key="3">
    <source>
        <dbReference type="Proteomes" id="UP000292447"/>
    </source>
</evidence>
<feature type="chain" id="PRO_5020608491" evidence="1">
    <location>
        <begin position="20"/>
        <end position="203"/>
    </location>
</feature>
<protein>
    <submittedName>
        <fullName evidence="2">Uncharacterized protein</fullName>
    </submittedName>
</protein>
<gene>
    <name evidence="2" type="ORF">METSCH_C05380</name>
</gene>
<proteinExistence type="predicted"/>
<reference evidence="3" key="1">
    <citation type="submission" date="2019-03" db="EMBL/GenBank/DDBJ databases">
        <title>Snf2 controls pulcherriminic acid biosynthesis and connects pigmentation and antifungal activity of the yeast Metschnikowia pulcherrima.</title>
        <authorList>
            <person name="Gore-Lloyd D."/>
            <person name="Sumann I."/>
            <person name="Brachmann A.O."/>
            <person name="Schneeberger K."/>
            <person name="Ortiz-Merino R.A."/>
            <person name="Moreno-Beltran M."/>
            <person name="Schlaefli M."/>
            <person name="Kirner P."/>
            <person name="Santos Kron A."/>
            <person name="Wolfe K.H."/>
            <person name="Piel J."/>
            <person name="Ahrens C.H."/>
            <person name="Henk D."/>
            <person name="Freimoser F.M."/>
        </authorList>
    </citation>
    <scope>NUCLEOTIDE SEQUENCE [LARGE SCALE GENOMIC DNA]</scope>
    <source>
        <strain evidence="3">APC 1.2</strain>
    </source>
</reference>
<dbReference type="Proteomes" id="UP000292447">
    <property type="component" value="Chromosome III"/>
</dbReference>
<feature type="signal peptide" evidence="1">
    <location>
        <begin position="1"/>
        <end position="19"/>
    </location>
</feature>
<dbReference type="EMBL" id="CP034458">
    <property type="protein sequence ID" value="QBM88567.1"/>
    <property type="molecule type" value="Genomic_DNA"/>
</dbReference>
<dbReference type="AlphaFoldDB" id="A0A4P6XMH4"/>
<keyword evidence="1" id="KW-0732">Signal</keyword>
<keyword evidence="3" id="KW-1185">Reference proteome</keyword>
<organism evidence="2 3">
    <name type="scientific">Metschnikowia aff. pulcherrima</name>
    <dbReference type="NCBI Taxonomy" id="2163413"/>
    <lineage>
        <taxon>Eukaryota</taxon>
        <taxon>Fungi</taxon>
        <taxon>Dikarya</taxon>
        <taxon>Ascomycota</taxon>
        <taxon>Saccharomycotina</taxon>
        <taxon>Pichiomycetes</taxon>
        <taxon>Metschnikowiaceae</taxon>
        <taxon>Metschnikowia</taxon>
    </lineage>
</organism>
<sequence>MLLHSLITLSNLLILLVYAQDFGDTSISPENGPGFPPLKDLSNEEVCDAICYVPTNSVLYYFYEADMMVLRQILRGLVFQKHCLLKNLEPDCSCTSTQSIRTLQMLVAAFSDLNYAYQGVDSEFLIRFDAVARAHGLESPISLKCRIVALAKDVTELGKECIGRFREELSVSLENSRRCASTQETVLTLAVDPISRPISVCRD</sequence>
<accession>A0A4P6XMH4</accession>
<evidence type="ECO:0000313" key="2">
    <source>
        <dbReference type="EMBL" id="QBM88567.1"/>
    </source>
</evidence>